<sequence>MTKVGVLFIGALGYIATTVIAGTLALKRNLFPRTGMVTDLYHFEGLDLVEPGDIVFGGWDIRPDSPYESARRLMRNGQLPIAEILPFIEEDVRHVSLNLYAGTTANCGMAIERLGTGEGRGECAPLLHLIGKLRNDIRKFRERNSLARVVVVNVASTEPPLDLHPCHESIEDFEICLERNRRETVRASTLYAYAAIAEGCPYINFTPSNGALIPALVDMAERRGVPVMGDDGKTGETLVKSALIPLFLYRNLEILSWEGFNLLGNMDGRILEDPGNRESKVMTKDRILHKTLGYSPHSAVHIHYVPSLDDQKTAWDFIHFRGFLGAKMSLQFIWQGYDSLLAAPLVLDLIRLGDLSLRRGERGALLHLSSFFKAPLKVHEHRLPEQFRMLLDYIRQIRTHGGIHETFVQH</sequence>
<dbReference type="PIRSF" id="PIRSF015578">
    <property type="entry name" value="Myoinos-ppht_syn"/>
    <property type="match status" value="1"/>
</dbReference>
<dbReference type="PANTHER" id="PTHR11510">
    <property type="entry name" value="MYO-INOSITOL-1 PHOSPHATE SYNTHASE"/>
    <property type="match status" value="1"/>
</dbReference>
<evidence type="ECO:0000256" key="1">
    <source>
        <dbReference type="ARBA" id="ARBA00010813"/>
    </source>
</evidence>
<dbReference type="EMBL" id="JAIOIV010000136">
    <property type="protein sequence ID" value="MBZ0158092.1"/>
    <property type="molecule type" value="Genomic_DNA"/>
</dbReference>
<evidence type="ECO:0000259" key="3">
    <source>
        <dbReference type="Pfam" id="PF01658"/>
    </source>
</evidence>
<evidence type="ECO:0000313" key="5">
    <source>
        <dbReference type="Proteomes" id="UP000705867"/>
    </source>
</evidence>
<keyword evidence="2" id="KW-0812">Transmembrane</keyword>
<dbReference type="Gene3D" id="3.40.50.720">
    <property type="entry name" value="NAD(P)-binding Rossmann-like Domain"/>
    <property type="match status" value="1"/>
</dbReference>
<keyword evidence="2" id="KW-1133">Transmembrane helix</keyword>
<gene>
    <name evidence="4" type="ORF">K8I29_17985</name>
</gene>
<dbReference type="Pfam" id="PF01658">
    <property type="entry name" value="Inos-1-P_synth"/>
    <property type="match status" value="1"/>
</dbReference>
<feature type="transmembrane region" description="Helical" evidence="2">
    <location>
        <begin position="6"/>
        <end position="26"/>
    </location>
</feature>
<dbReference type="SUPFAM" id="SSF51735">
    <property type="entry name" value="NAD(P)-binding Rossmann-fold domains"/>
    <property type="match status" value="1"/>
</dbReference>
<dbReference type="SUPFAM" id="SSF55347">
    <property type="entry name" value="Glyceraldehyde-3-phosphate dehydrogenase-like, C-terminal domain"/>
    <property type="match status" value="1"/>
</dbReference>
<accession>A0A953M347</accession>
<dbReference type="GO" id="GO:0004512">
    <property type="term" value="F:inositol-3-phosphate synthase activity"/>
    <property type="evidence" value="ECO:0007669"/>
    <property type="project" value="InterPro"/>
</dbReference>
<dbReference type="GO" id="GO:0008654">
    <property type="term" value="P:phospholipid biosynthetic process"/>
    <property type="evidence" value="ECO:0007669"/>
    <property type="project" value="InterPro"/>
</dbReference>
<feature type="domain" description="Myo-inositol-1-phosphate synthase GAPDH-like" evidence="3">
    <location>
        <begin position="235"/>
        <end position="339"/>
    </location>
</feature>
<dbReference type="GO" id="GO:0006021">
    <property type="term" value="P:inositol biosynthetic process"/>
    <property type="evidence" value="ECO:0007669"/>
    <property type="project" value="InterPro"/>
</dbReference>
<evidence type="ECO:0000313" key="4">
    <source>
        <dbReference type="EMBL" id="MBZ0158092.1"/>
    </source>
</evidence>
<dbReference type="InterPro" id="IPR013021">
    <property type="entry name" value="Myo-inos-1-P_Synthase_GAPDH"/>
</dbReference>
<dbReference type="Proteomes" id="UP000705867">
    <property type="component" value="Unassembled WGS sequence"/>
</dbReference>
<proteinExistence type="inferred from homology"/>
<comment type="caution">
    <text evidence="4">The sequence shown here is derived from an EMBL/GenBank/DDBJ whole genome shotgun (WGS) entry which is preliminary data.</text>
</comment>
<dbReference type="InterPro" id="IPR002587">
    <property type="entry name" value="Myo-inos-1-P_Synthase"/>
</dbReference>
<dbReference type="Pfam" id="PF07994">
    <property type="entry name" value="NAD_binding_5"/>
    <property type="match status" value="1"/>
</dbReference>
<protein>
    <submittedName>
        <fullName evidence="4">Inositol-3-phosphate synthase</fullName>
    </submittedName>
</protein>
<keyword evidence="2" id="KW-0472">Membrane</keyword>
<name>A0A953M347_9BACT</name>
<reference evidence="4" key="1">
    <citation type="journal article" date="2021" name="bioRxiv">
        <title>Unraveling nitrogen, sulfur and carbon metabolic pathways and microbial community transcriptional responses to substrate deprivation and toxicity stresses in a bioreactor mimicking anoxic brackish coastal sediment conditions.</title>
        <authorList>
            <person name="Martins P.D."/>
            <person name="Echeveste M.J."/>
            <person name="Arshad A."/>
            <person name="Kurth J."/>
            <person name="Ouboter H."/>
            <person name="Jetten M.S.M."/>
            <person name="Welte C.U."/>
        </authorList>
    </citation>
    <scope>NUCLEOTIDE SEQUENCE</scope>
    <source>
        <strain evidence="4">MAG_39</strain>
    </source>
</reference>
<comment type="similarity">
    <text evidence="1">Belongs to the myo-inositol 1-phosphate synthase family.</text>
</comment>
<evidence type="ECO:0000256" key="2">
    <source>
        <dbReference type="SAM" id="Phobius"/>
    </source>
</evidence>
<dbReference type="Gene3D" id="3.30.360.10">
    <property type="entry name" value="Dihydrodipicolinate Reductase, domain 2"/>
    <property type="match status" value="1"/>
</dbReference>
<organism evidence="4 5">
    <name type="scientific">Candidatus Nitrobium versatile</name>
    <dbReference type="NCBI Taxonomy" id="2884831"/>
    <lineage>
        <taxon>Bacteria</taxon>
        <taxon>Pseudomonadati</taxon>
        <taxon>Nitrospirota</taxon>
        <taxon>Nitrospiria</taxon>
        <taxon>Nitrospirales</taxon>
        <taxon>Nitrospiraceae</taxon>
        <taxon>Candidatus Nitrobium</taxon>
    </lineage>
</organism>
<reference evidence="4" key="2">
    <citation type="submission" date="2021-08" db="EMBL/GenBank/DDBJ databases">
        <authorList>
            <person name="Dalcin Martins P."/>
        </authorList>
    </citation>
    <scope>NUCLEOTIDE SEQUENCE</scope>
    <source>
        <strain evidence="4">MAG_39</strain>
    </source>
</reference>
<dbReference type="AlphaFoldDB" id="A0A953M347"/>
<dbReference type="InterPro" id="IPR036291">
    <property type="entry name" value="NAD(P)-bd_dom_sf"/>
</dbReference>